<dbReference type="InterPro" id="IPR012675">
    <property type="entry name" value="Beta-grasp_dom_sf"/>
</dbReference>
<dbReference type="Gene3D" id="3.10.20.30">
    <property type="match status" value="1"/>
</dbReference>
<dbReference type="RefSeq" id="WP_369061769.1">
    <property type="nucleotide sequence ID" value="NZ_CP158375.1"/>
</dbReference>
<dbReference type="InterPro" id="IPR006058">
    <property type="entry name" value="2Fe2S_fd_BS"/>
</dbReference>
<evidence type="ECO:0000256" key="3">
    <source>
        <dbReference type="ARBA" id="ARBA00022723"/>
    </source>
</evidence>
<dbReference type="SUPFAM" id="SSF63380">
    <property type="entry name" value="Riboflavin synthase domain-like"/>
    <property type="match status" value="1"/>
</dbReference>
<keyword evidence="4 9" id="KW-0560">Oxidoreductase</keyword>
<keyword evidence="6" id="KW-0411">Iron-sulfur</keyword>
<evidence type="ECO:0000256" key="2">
    <source>
        <dbReference type="ARBA" id="ARBA00022714"/>
    </source>
</evidence>
<evidence type="ECO:0000259" key="7">
    <source>
        <dbReference type="PROSITE" id="PS51085"/>
    </source>
</evidence>
<dbReference type="EMBL" id="CP158375">
    <property type="protein sequence ID" value="XDO98110.1"/>
    <property type="molecule type" value="Genomic_DNA"/>
</dbReference>
<gene>
    <name evidence="9" type="ORF">ABOZ73_06755</name>
</gene>
<accession>A0AB39KVX9</accession>
<feature type="domain" description="FAD-binding FR-type" evidence="8">
    <location>
        <begin position="1"/>
        <end position="101"/>
    </location>
</feature>
<reference evidence="9" key="1">
    <citation type="submission" date="2024-06" db="EMBL/GenBank/DDBJ databases">
        <title>Caulobacter inopinatus, sp. nov.</title>
        <authorList>
            <person name="Donachie S.P."/>
        </authorList>
    </citation>
    <scope>NUCLEOTIDE SEQUENCE</scope>
    <source>
        <strain evidence="9">73W</strain>
    </source>
</reference>
<dbReference type="InterPro" id="IPR017927">
    <property type="entry name" value="FAD-bd_FR_type"/>
</dbReference>
<dbReference type="AlphaFoldDB" id="A0AB39KVX9"/>
<dbReference type="Gene3D" id="3.40.50.80">
    <property type="entry name" value="Nucleotide-binding domain of ferredoxin-NADP reductase (FNR) module"/>
    <property type="match status" value="1"/>
</dbReference>
<proteinExistence type="predicted"/>
<dbReference type="GO" id="GO:0046872">
    <property type="term" value="F:metal ion binding"/>
    <property type="evidence" value="ECO:0007669"/>
    <property type="project" value="UniProtKB-KW"/>
</dbReference>
<dbReference type="PROSITE" id="PS51384">
    <property type="entry name" value="FAD_FR"/>
    <property type="match status" value="1"/>
</dbReference>
<dbReference type="SUPFAM" id="SSF54292">
    <property type="entry name" value="2Fe-2S ferredoxin-like"/>
    <property type="match status" value="1"/>
</dbReference>
<dbReference type="EC" id="1.-.-.-" evidence="9"/>
<dbReference type="InterPro" id="IPR036010">
    <property type="entry name" value="2Fe-2S_ferredoxin-like_sf"/>
</dbReference>
<evidence type="ECO:0000256" key="4">
    <source>
        <dbReference type="ARBA" id="ARBA00023002"/>
    </source>
</evidence>
<dbReference type="InterPro" id="IPR001041">
    <property type="entry name" value="2Fe-2S_ferredoxin-type"/>
</dbReference>
<organism evidence="9">
    <name type="scientific">Caulobacter sp. 73W</name>
    <dbReference type="NCBI Taxonomy" id="3161137"/>
    <lineage>
        <taxon>Bacteria</taxon>
        <taxon>Pseudomonadati</taxon>
        <taxon>Pseudomonadota</taxon>
        <taxon>Alphaproteobacteria</taxon>
        <taxon>Caulobacterales</taxon>
        <taxon>Caulobacteraceae</taxon>
        <taxon>Caulobacter</taxon>
    </lineage>
</organism>
<dbReference type="GO" id="GO:0016491">
    <property type="term" value="F:oxidoreductase activity"/>
    <property type="evidence" value="ECO:0007669"/>
    <property type="project" value="UniProtKB-KW"/>
</dbReference>
<keyword evidence="3" id="KW-0479">Metal-binding</keyword>
<dbReference type="InterPro" id="IPR039261">
    <property type="entry name" value="FNR_nucleotide-bd"/>
</dbReference>
<dbReference type="GO" id="GO:0051537">
    <property type="term" value="F:2 iron, 2 sulfur cluster binding"/>
    <property type="evidence" value="ECO:0007669"/>
    <property type="project" value="UniProtKB-KW"/>
</dbReference>
<dbReference type="InterPro" id="IPR017938">
    <property type="entry name" value="Riboflavin_synthase-like_b-brl"/>
</dbReference>
<dbReference type="PANTHER" id="PTHR47354:SF1">
    <property type="entry name" value="CARNITINE MONOOXYGENASE REDUCTASE SUBUNIT"/>
    <property type="match status" value="1"/>
</dbReference>
<dbReference type="CDD" id="cd00207">
    <property type="entry name" value="fer2"/>
    <property type="match status" value="1"/>
</dbReference>
<feature type="domain" description="2Fe-2S ferredoxin-type" evidence="7">
    <location>
        <begin position="228"/>
        <end position="313"/>
    </location>
</feature>
<dbReference type="CDD" id="cd06185">
    <property type="entry name" value="PDR_like"/>
    <property type="match status" value="1"/>
</dbReference>
<dbReference type="Gene3D" id="2.40.30.10">
    <property type="entry name" value="Translation factors"/>
    <property type="match status" value="1"/>
</dbReference>
<dbReference type="PROSITE" id="PS00197">
    <property type="entry name" value="2FE2S_FER_1"/>
    <property type="match status" value="1"/>
</dbReference>
<dbReference type="PROSITE" id="PS51085">
    <property type="entry name" value="2FE2S_FER_2"/>
    <property type="match status" value="1"/>
</dbReference>
<dbReference type="PANTHER" id="PTHR47354">
    <property type="entry name" value="NADH OXIDOREDUCTASE HCR"/>
    <property type="match status" value="1"/>
</dbReference>
<dbReference type="SUPFAM" id="SSF52343">
    <property type="entry name" value="Ferredoxin reductase-like, C-terminal NADP-linked domain"/>
    <property type="match status" value="1"/>
</dbReference>
<name>A0AB39KVX9_9CAUL</name>
<keyword evidence="2" id="KW-0001">2Fe-2S</keyword>
<dbReference type="InterPro" id="IPR050415">
    <property type="entry name" value="MRET"/>
</dbReference>
<evidence type="ECO:0000256" key="5">
    <source>
        <dbReference type="ARBA" id="ARBA00023004"/>
    </source>
</evidence>
<sequence>MITVRVAALEPCARDVLRIDLVPAADEPLPAFSAGAHVDIELPGGVTRQYSICNDPGERHRYRLAVLRDAASRGGSAAAHERLSIGETVRISAPRNHFELVEHGAGAVLLAGGIGITPILAMAYRLKALGQDFELHYFARSRDRAAFVDEIQQGSLGEHCRLHLGKPRSELETVVRAASGERHLYVCGPAGFIDAVIDAGLRSGIPRERLHMERFAGIAASAGEDRPFRIVIASDGRVVEVAANQTAAEALEAAGVFVPTSCGEGVCGTCLTGVIEGAPDHRDAFQTPEERAANRGFTPCCSRALCEELVLDL</sequence>
<evidence type="ECO:0000256" key="6">
    <source>
        <dbReference type="ARBA" id="ARBA00023014"/>
    </source>
</evidence>
<dbReference type="Pfam" id="PF00111">
    <property type="entry name" value="Fer2"/>
    <property type="match status" value="1"/>
</dbReference>
<evidence type="ECO:0000256" key="1">
    <source>
        <dbReference type="ARBA" id="ARBA00022630"/>
    </source>
</evidence>
<evidence type="ECO:0000259" key="8">
    <source>
        <dbReference type="PROSITE" id="PS51384"/>
    </source>
</evidence>
<protein>
    <submittedName>
        <fullName evidence="9">PDR/VanB family oxidoreductase</fullName>
        <ecNumber evidence="9">1.-.-.-</ecNumber>
    </submittedName>
</protein>
<evidence type="ECO:0000313" key="9">
    <source>
        <dbReference type="EMBL" id="XDO98110.1"/>
    </source>
</evidence>
<dbReference type="PRINTS" id="PR00409">
    <property type="entry name" value="PHDIOXRDTASE"/>
</dbReference>
<keyword evidence="1" id="KW-0285">Flavoprotein</keyword>
<keyword evidence="5" id="KW-0408">Iron</keyword>